<protein>
    <recommendedName>
        <fullName evidence="10">Glutamate--tRNA ligase</fullName>
        <ecNumber evidence="10">6.1.1.17</ecNumber>
    </recommendedName>
    <alternativeName>
        <fullName evidence="10">Glutamyl-tRNA synthetase</fullName>
        <shortName evidence="10">GluRS</shortName>
    </alternativeName>
</protein>
<keyword evidence="14" id="KW-1185">Reference proteome</keyword>
<dbReference type="PRINTS" id="PR00987">
    <property type="entry name" value="TRNASYNTHGLU"/>
</dbReference>
<feature type="short sequence motif" description="'KMSKS' region" evidence="10">
    <location>
        <begin position="249"/>
        <end position="253"/>
    </location>
</feature>
<evidence type="ECO:0000256" key="3">
    <source>
        <dbReference type="ARBA" id="ARBA00011245"/>
    </source>
</evidence>
<dbReference type="GO" id="GO:0005524">
    <property type="term" value="F:ATP binding"/>
    <property type="evidence" value="ECO:0007669"/>
    <property type="project" value="UniProtKB-UniRule"/>
</dbReference>
<dbReference type="Gene3D" id="1.10.10.350">
    <property type="match status" value="1"/>
</dbReference>
<dbReference type="PANTHER" id="PTHR43311">
    <property type="entry name" value="GLUTAMATE--TRNA LIGASE"/>
    <property type="match status" value="1"/>
</dbReference>
<dbReference type="Pfam" id="PF19269">
    <property type="entry name" value="Anticodon_2"/>
    <property type="match status" value="1"/>
</dbReference>
<keyword evidence="4 10" id="KW-0963">Cytoplasm</keyword>
<dbReference type="InterPro" id="IPR049940">
    <property type="entry name" value="GluQ/Sye"/>
</dbReference>
<evidence type="ECO:0000256" key="4">
    <source>
        <dbReference type="ARBA" id="ARBA00022490"/>
    </source>
</evidence>
<evidence type="ECO:0000256" key="7">
    <source>
        <dbReference type="ARBA" id="ARBA00022840"/>
    </source>
</evidence>
<feature type="binding site" evidence="10">
    <location>
        <position position="252"/>
    </location>
    <ligand>
        <name>ATP</name>
        <dbReference type="ChEBI" id="CHEBI:30616"/>
    </ligand>
</feature>
<keyword evidence="7 10" id="KW-0067">ATP-binding</keyword>
<feature type="short sequence motif" description="'HIGH' region" evidence="10">
    <location>
        <begin position="9"/>
        <end position="19"/>
    </location>
</feature>
<dbReference type="GO" id="GO:0005829">
    <property type="term" value="C:cytosol"/>
    <property type="evidence" value="ECO:0007669"/>
    <property type="project" value="TreeGrafter"/>
</dbReference>
<dbReference type="RefSeq" id="WP_145268218.1">
    <property type="nucleotide sequence ID" value="NZ_CP036426.1"/>
</dbReference>
<feature type="domain" description="Aminoacyl-tRNA synthetase class I anticodon-binding" evidence="12">
    <location>
        <begin position="369"/>
        <end position="506"/>
    </location>
</feature>
<dbReference type="FunFam" id="3.40.50.620:FF:000007">
    <property type="entry name" value="Glutamate--tRNA ligase"/>
    <property type="match status" value="1"/>
</dbReference>
<evidence type="ECO:0000256" key="1">
    <source>
        <dbReference type="ARBA" id="ARBA00004496"/>
    </source>
</evidence>
<dbReference type="PROSITE" id="PS00178">
    <property type="entry name" value="AA_TRNA_LIGASE_I"/>
    <property type="match status" value="1"/>
</dbReference>
<dbReference type="Gene3D" id="3.40.50.620">
    <property type="entry name" value="HUPs"/>
    <property type="match status" value="1"/>
</dbReference>
<dbReference type="EC" id="6.1.1.17" evidence="10"/>
<dbReference type="InterPro" id="IPR020751">
    <property type="entry name" value="aa-tRNA-synth_I_codon-bd_sub2"/>
</dbReference>
<comment type="subunit">
    <text evidence="3 10">Monomer.</text>
</comment>
<evidence type="ECO:0000313" key="13">
    <source>
        <dbReference type="EMBL" id="QDV33807.1"/>
    </source>
</evidence>
<dbReference type="GO" id="GO:0004818">
    <property type="term" value="F:glutamate-tRNA ligase activity"/>
    <property type="evidence" value="ECO:0007669"/>
    <property type="project" value="UniProtKB-UniRule"/>
</dbReference>
<evidence type="ECO:0000256" key="2">
    <source>
        <dbReference type="ARBA" id="ARBA00007894"/>
    </source>
</evidence>
<evidence type="ECO:0000313" key="14">
    <source>
        <dbReference type="Proteomes" id="UP000317835"/>
    </source>
</evidence>
<dbReference type="InterPro" id="IPR020058">
    <property type="entry name" value="Glu/Gln-tRNA-synth_Ib_cat-dom"/>
</dbReference>
<evidence type="ECO:0000256" key="5">
    <source>
        <dbReference type="ARBA" id="ARBA00022598"/>
    </source>
</evidence>
<keyword evidence="6 10" id="KW-0547">Nucleotide-binding</keyword>
<feature type="domain" description="Glutamyl/glutaminyl-tRNA synthetase class Ib catalytic" evidence="11">
    <location>
        <begin position="3"/>
        <end position="318"/>
    </location>
</feature>
<organism evidence="13 14">
    <name type="scientific">Tautonia plasticadhaerens</name>
    <dbReference type="NCBI Taxonomy" id="2527974"/>
    <lineage>
        <taxon>Bacteria</taxon>
        <taxon>Pseudomonadati</taxon>
        <taxon>Planctomycetota</taxon>
        <taxon>Planctomycetia</taxon>
        <taxon>Isosphaerales</taxon>
        <taxon>Isosphaeraceae</taxon>
        <taxon>Tautonia</taxon>
    </lineage>
</organism>
<dbReference type="SUPFAM" id="SSF48163">
    <property type="entry name" value="An anticodon-binding domain of class I aminoacyl-tRNA synthetases"/>
    <property type="match status" value="1"/>
</dbReference>
<dbReference type="GO" id="GO:0006424">
    <property type="term" value="P:glutamyl-tRNA aminoacylation"/>
    <property type="evidence" value="ECO:0007669"/>
    <property type="project" value="UniProtKB-UniRule"/>
</dbReference>
<gene>
    <name evidence="13" type="primary">gltX_1</name>
    <name evidence="10" type="synonym">gltX</name>
    <name evidence="13" type="ORF">ElP_16860</name>
</gene>
<evidence type="ECO:0000256" key="9">
    <source>
        <dbReference type="ARBA" id="ARBA00023146"/>
    </source>
</evidence>
<dbReference type="GO" id="GO:0008270">
    <property type="term" value="F:zinc ion binding"/>
    <property type="evidence" value="ECO:0007669"/>
    <property type="project" value="InterPro"/>
</dbReference>
<dbReference type="InterPro" id="IPR045462">
    <property type="entry name" value="aa-tRNA-synth_I_cd-bd"/>
</dbReference>
<dbReference type="InterPro" id="IPR001412">
    <property type="entry name" value="aa-tRNA-synth_I_CS"/>
</dbReference>
<dbReference type="GO" id="GO:0000049">
    <property type="term" value="F:tRNA binding"/>
    <property type="evidence" value="ECO:0007669"/>
    <property type="project" value="InterPro"/>
</dbReference>
<dbReference type="NCBIfam" id="TIGR00464">
    <property type="entry name" value="gltX_bact"/>
    <property type="match status" value="1"/>
</dbReference>
<keyword evidence="8 10" id="KW-0648">Protein biosynthesis</keyword>
<comment type="function">
    <text evidence="10">Catalyzes the attachment of glutamate to tRNA(Glu) in a two-step reaction: glutamate is first activated by ATP to form Glu-AMP and then transferred to the acceptor end of tRNA(Glu).</text>
</comment>
<dbReference type="InterPro" id="IPR014729">
    <property type="entry name" value="Rossmann-like_a/b/a_fold"/>
</dbReference>
<dbReference type="OrthoDB" id="9807503at2"/>
<evidence type="ECO:0000256" key="8">
    <source>
        <dbReference type="ARBA" id="ARBA00022917"/>
    </source>
</evidence>
<dbReference type="CDD" id="cd00808">
    <property type="entry name" value="GluRS_core"/>
    <property type="match status" value="1"/>
</dbReference>
<dbReference type="Proteomes" id="UP000317835">
    <property type="component" value="Chromosome"/>
</dbReference>
<dbReference type="AlphaFoldDB" id="A0A518GZ12"/>
<reference evidence="13 14" key="1">
    <citation type="submission" date="2019-02" db="EMBL/GenBank/DDBJ databases">
        <title>Deep-cultivation of Planctomycetes and their phenomic and genomic characterization uncovers novel biology.</title>
        <authorList>
            <person name="Wiegand S."/>
            <person name="Jogler M."/>
            <person name="Boedeker C."/>
            <person name="Pinto D."/>
            <person name="Vollmers J."/>
            <person name="Rivas-Marin E."/>
            <person name="Kohn T."/>
            <person name="Peeters S.H."/>
            <person name="Heuer A."/>
            <person name="Rast P."/>
            <person name="Oberbeckmann S."/>
            <person name="Bunk B."/>
            <person name="Jeske O."/>
            <person name="Meyerdierks A."/>
            <person name="Storesund J.E."/>
            <person name="Kallscheuer N."/>
            <person name="Luecker S."/>
            <person name="Lage O.M."/>
            <person name="Pohl T."/>
            <person name="Merkel B.J."/>
            <person name="Hornburger P."/>
            <person name="Mueller R.-W."/>
            <person name="Bruemmer F."/>
            <person name="Labrenz M."/>
            <person name="Spormann A.M."/>
            <person name="Op den Camp H."/>
            <person name="Overmann J."/>
            <person name="Amann R."/>
            <person name="Jetten M.S.M."/>
            <person name="Mascher T."/>
            <person name="Medema M.H."/>
            <person name="Devos D.P."/>
            <person name="Kaster A.-K."/>
            <person name="Ovreas L."/>
            <person name="Rohde M."/>
            <person name="Galperin M.Y."/>
            <person name="Jogler C."/>
        </authorList>
    </citation>
    <scope>NUCLEOTIDE SEQUENCE [LARGE SCALE GENOMIC DNA]</scope>
    <source>
        <strain evidence="13 14">ElP</strain>
    </source>
</reference>
<name>A0A518GZ12_9BACT</name>
<dbReference type="SUPFAM" id="SSF52374">
    <property type="entry name" value="Nucleotidylyl transferase"/>
    <property type="match status" value="1"/>
</dbReference>
<dbReference type="InterPro" id="IPR004527">
    <property type="entry name" value="Glu-tRNA-ligase_bac/mito"/>
</dbReference>
<comment type="catalytic activity">
    <reaction evidence="10">
        <text>tRNA(Glu) + L-glutamate + ATP = L-glutamyl-tRNA(Glu) + AMP + diphosphate</text>
        <dbReference type="Rhea" id="RHEA:23540"/>
        <dbReference type="Rhea" id="RHEA-COMP:9663"/>
        <dbReference type="Rhea" id="RHEA-COMP:9680"/>
        <dbReference type="ChEBI" id="CHEBI:29985"/>
        <dbReference type="ChEBI" id="CHEBI:30616"/>
        <dbReference type="ChEBI" id="CHEBI:33019"/>
        <dbReference type="ChEBI" id="CHEBI:78442"/>
        <dbReference type="ChEBI" id="CHEBI:78520"/>
        <dbReference type="ChEBI" id="CHEBI:456215"/>
        <dbReference type="EC" id="6.1.1.17"/>
    </reaction>
</comment>
<dbReference type="InterPro" id="IPR008925">
    <property type="entry name" value="aa_tRNA-synth_I_cd-bd_sf"/>
</dbReference>
<proteinExistence type="inferred from homology"/>
<keyword evidence="5 10" id="KW-0436">Ligase</keyword>
<comment type="subcellular location">
    <subcellularLocation>
        <location evidence="1 10">Cytoplasm</location>
    </subcellularLocation>
</comment>
<dbReference type="Pfam" id="PF00749">
    <property type="entry name" value="tRNA-synt_1c"/>
    <property type="match status" value="1"/>
</dbReference>
<dbReference type="KEGG" id="tpla:ElP_16860"/>
<dbReference type="EMBL" id="CP036426">
    <property type="protein sequence ID" value="QDV33807.1"/>
    <property type="molecule type" value="Genomic_DNA"/>
</dbReference>
<evidence type="ECO:0000256" key="10">
    <source>
        <dbReference type="HAMAP-Rule" id="MF_00022"/>
    </source>
</evidence>
<comment type="caution">
    <text evidence="10">Lacks conserved residue(s) required for the propagation of feature annotation.</text>
</comment>
<dbReference type="InterPro" id="IPR000924">
    <property type="entry name" value="Glu/Gln-tRNA-synth"/>
</dbReference>
<comment type="similarity">
    <text evidence="2 10">Belongs to the class-I aminoacyl-tRNA synthetase family. Glutamate--tRNA ligase type 1 subfamily.</text>
</comment>
<sequence>MSVRTRFAPSPTGFLHIGGVRTALFNWLLARHHGGRFILRIDDTDQQRHVERAVGLILDGFRWMGMDWDEGPGVGGPHGPYYQSERGDLYREAAETLVAAGVAYRDYSTESERAADKAAAEAEKRAYRFRRKPLTDEQQARYEAEGKPFALRFEVPQGRTLVLQDEIKGPVEMRTEEVSDFVIVRPDGSPLYNFASVVDDASMRISHVVRAEEHLTNTFPQLLIFEALGYTLPTFAHVPYVAAPGSKKKLSKRDGAVGLHEFINDGYLPEGMMNYLARLGWSYDETSEIFSRAELIEKFTLDRVNSSPASHDPDKLFWIEGEWMKAAGLDRKLALTAPYVTHADEWAAYARRRKDRTEDPPSAEDQEILPFLREPAEVPGEEAPRFRAVIEALGDRLKVASDIVKLGRYFFTEELTYDPDAVKKRLKKEGVPEILADVEALLGEVEPFDLETLEERIKAYAESKGEGVGKVVNAVRVATTGQGVGPGLYDCLVILGRESCIRRISQTRQMLAEAST</sequence>
<evidence type="ECO:0000259" key="11">
    <source>
        <dbReference type="Pfam" id="PF00749"/>
    </source>
</evidence>
<evidence type="ECO:0000259" key="12">
    <source>
        <dbReference type="Pfam" id="PF19269"/>
    </source>
</evidence>
<dbReference type="InterPro" id="IPR033910">
    <property type="entry name" value="GluRS_core"/>
</dbReference>
<keyword evidence="9 10" id="KW-0030">Aminoacyl-tRNA synthetase</keyword>
<dbReference type="HAMAP" id="MF_00022">
    <property type="entry name" value="Glu_tRNA_synth_type1"/>
    <property type="match status" value="1"/>
</dbReference>
<accession>A0A518GZ12</accession>
<evidence type="ECO:0000256" key="6">
    <source>
        <dbReference type="ARBA" id="ARBA00022741"/>
    </source>
</evidence>
<dbReference type="PANTHER" id="PTHR43311:SF2">
    <property type="entry name" value="GLUTAMATE--TRNA LIGASE, MITOCHONDRIAL-RELATED"/>
    <property type="match status" value="1"/>
</dbReference>